<evidence type="ECO:0000313" key="2">
    <source>
        <dbReference type="Proteomes" id="UP000651271"/>
    </source>
</evidence>
<accession>A0ABR7YB06</accession>
<reference evidence="1 2" key="1">
    <citation type="submission" date="2020-08" db="EMBL/GenBank/DDBJ databases">
        <title>Sphingobacterium sp. DN04309 isolated from aquaculture water.</title>
        <authorList>
            <person name="Zhang M."/>
        </authorList>
    </citation>
    <scope>NUCLEOTIDE SEQUENCE [LARGE SCALE GENOMIC DNA]</scope>
    <source>
        <strain evidence="1 2">DN04309</strain>
    </source>
</reference>
<dbReference type="RefSeq" id="WP_165289541.1">
    <property type="nucleotide sequence ID" value="NZ_JACOIJ010000003.1"/>
</dbReference>
<sequence>MRPIETDKIFYLAIDTYTCLWGGIIAPRLCLNELNSKIGDTDLLLSMESSCKEDTHLSKSNYFNISLSDDRSAEVASIASCMLILFAYENIKDLPIYHEIRNIDDIKFLRHLRNAAAHGNRFHFIDSKLKRFIDPGIVSWRNKTIDKNLQDQKAFPNFIPHGDLPYLLEDIAKIIK</sequence>
<dbReference type="Proteomes" id="UP000651271">
    <property type="component" value="Unassembled WGS sequence"/>
</dbReference>
<evidence type="ECO:0000313" key="1">
    <source>
        <dbReference type="EMBL" id="MBD1428475.1"/>
    </source>
</evidence>
<comment type="caution">
    <text evidence="1">The sequence shown here is derived from an EMBL/GenBank/DDBJ whole genome shotgun (WGS) entry which is preliminary data.</text>
</comment>
<proteinExistence type="predicted"/>
<name>A0ABR7YB06_9SPHI</name>
<gene>
    <name evidence="1" type="ORF">H8B04_02645</name>
</gene>
<evidence type="ECO:0008006" key="3">
    <source>
        <dbReference type="Google" id="ProtNLM"/>
    </source>
</evidence>
<dbReference type="EMBL" id="JACOIJ010000003">
    <property type="protein sequence ID" value="MBD1428475.1"/>
    <property type="molecule type" value="Genomic_DNA"/>
</dbReference>
<protein>
    <recommendedName>
        <fullName evidence="3">Abi-like protein</fullName>
    </recommendedName>
</protein>
<organism evidence="1 2">
    <name type="scientific">Sphingobacterium litopenaei</name>
    <dbReference type="NCBI Taxonomy" id="2763500"/>
    <lineage>
        <taxon>Bacteria</taxon>
        <taxon>Pseudomonadati</taxon>
        <taxon>Bacteroidota</taxon>
        <taxon>Sphingobacteriia</taxon>
        <taxon>Sphingobacteriales</taxon>
        <taxon>Sphingobacteriaceae</taxon>
        <taxon>Sphingobacterium</taxon>
    </lineage>
</organism>
<keyword evidence="2" id="KW-1185">Reference proteome</keyword>